<organism evidence="2 3">
    <name type="scientific">Sphingomonas oryzagri</name>
    <dbReference type="NCBI Taxonomy" id="3042314"/>
    <lineage>
        <taxon>Bacteria</taxon>
        <taxon>Pseudomonadati</taxon>
        <taxon>Pseudomonadota</taxon>
        <taxon>Alphaproteobacteria</taxon>
        <taxon>Sphingomonadales</taxon>
        <taxon>Sphingomonadaceae</taxon>
        <taxon>Sphingomonas</taxon>
    </lineage>
</organism>
<dbReference type="InterPro" id="IPR038740">
    <property type="entry name" value="BioF2-like_GNAT_dom"/>
</dbReference>
<dbReference type="EC" id="2.3.1.-" evidence="2"/>
<comment type="caution">
    <text evidence="2">The sequence shown here is derived from an EMBL/GenBank/DDBJ whole genome shotgun (WGS) entry which is preliminary data.</text>
</comment>
<dbReference type="GO" id="GO:0016746">
    <property type="term" value="F:acyltransferase activity"/>
    <property type="evidence" value="ECO:0007669"/>
    <property type="project" value="UniProtKB-KW"/>
</dbReference>
<accession>A0ABT6N1N3</accession>
<keyword evidence="2" id="KW-0012">Acyltransferase</keyword>
<evidence type="ECO:0000313" key="3">
    <source>
        <dbReference type="Proteomes" id="UP001160625"/>
    </source>
</evidence>
<dbReference type="RefSeq" id="WP_281044441.1">
    <property type="nucleotide sequence ID" value="NZ_JARYGZ010000001.1"/>
</dbReference>
<dbReference type="Gene3D" id="3.40.630.30">
    <property type="match status" value="1"/>
</dbReference>
<dbReference type="Proteomes" id="UP001160625">
    <property type="component" value="Unassembled WGS sequence"/>
</dbReference>
<name>A0ABT6N1N3_9SPHN</name>
<keyword evidence="3" id="KW-1185">Reference proteome</keyword>
<dbReference type="SUPFAM" id="SSF55729">
    <property type="entry name" value="Acyl-CoA N-acyltransferases (Nat)"/>
    <property type="match status" value="1"/>
</dbReference>
<reference evidence="2" key="1">
    <citation type="submission" date="2023-04" db="EMBL/GenBank/DDBJ databases">
        <title>Sphingomonas sp. MAHUQ-71 isolated from rice field.</title>
        <authorList>
            <person name="Huq M.A."/>
        </authorList>
    </citation>
    <scope>NUCLEOTIDE SEQUENCE</scope>
    <source>
        <strain evidence="2">MAHUQ-71</strain>
    </source>
</reference>
<gene>
    <name evidence="2" type="ORF">QGN17_10600</name>
</gene>
<evidence type="ECO:0000313" key="2">
    <source>
        <dbReference type="EMBL" id="MDH7639180.1"/>
    </source>
</evidence>
<dbReference type="Pfam" id="PF13480">
    <property type="entry name" value="Acetyltransf_6"/>
    <property type="match status" value="1"/>
</dbReference>
<dbReference type="EMBL" id="JARYGZ010000001">
    <property type="protein sequence ID" value="MDH7639180.1"/>
    <property type="molecule type" value="Genomic_DNA"/>
</dbReference>
<sequence length="345" mass="38880">MSTRSFDFAAPSGRQRWTDSRATITSTPPIPELAGSRLTPTVFHERWWLDAVTGGDYREASVRSGNKVIGRLPYQYRRYAGMTECILPQLTPLLGPAIDDGDGRETVRRQIQRTVTLDLLDQIPTCSRFRQRLHGGIPDTLAFLERGFRTETEFTHLIAPAPVDQLWKNVRDTTRRVIRRAGDQGRIVDLDPGDFTRLYIANLRGRGKSYNYMWQSSIQPALRDAIDRDRGRLLGAEDATGKIVAAIFTLCDDRVTHLVLTTRSPDSHSGQISKLIWQAMKSSAEQGRTFDFGGVNTAGSAFFYANFGGLTQPRYLVHKETSVFNLLDFSRRKLLSLRGRMAALI</sequence>
<protein>
    <submittedName>
        <fullName evidence="2">GNAT family N-acetyltransferase</fullName>
        <ecNumber evidence="2">2.3.1.-</ecNumber>
    </submittedName>
</protein>
<feature type="domain" description="BioF2-like acetyltransferase" evidence="1">
    <location>
        <begin position="169"/>
        <end position="296"/>
    </location>
</feature>
<evidence type="ECO:0000259" key="1">
    <source>
        <dbReference type="Pfam" id="PF13480"/>
    </source>
</evidence>
<keyword evidence="2" id="KW-0808">Transferase</keyword>
<proteinExistence type="predicted"/>
<dbReference type="InterPro" id="IPR016181">
    <property type="entry name" value="Acyl_CoA_acyltransferase"/>
</dbReference>